<dbReference type="AlphaFoldDB" id="A0A7W0CVA4"/>
<proteinExistence type="predicted"/>
<dbReference type="RefSeq" id="WP_181616470.1">
    <property type="nucleotide sequence ID" value="NZ_BAABAM010000015.1"/>
</dbReference>
<evidence type="ECO:0000313" key="2">
    <source>
        <dbReference type="Proteomes" id="UP000530928"/>
    </source>
</evidence>
<comment type="caution">
    <text evidence="1">The sequence shown here is derived from an EMBL/GenBank/DDBJ whole genome shotgun (WGS) entry which is preliminary data.</text>
</comment>
<gene>
    <name evidence="1" type="ORF">HNR30_009204</name>
</gene>
<dbReference type="Proteomes" id="UP000530928">
    <property type="component" value="Unassembled WGS sequence"/>
</dbReference>
<keyword evidence="2" id="KW-1185">Reference proteome</keyword>
<evidence type="ECO:0000313" key="1">
    <source>
        <dbReference type="EMBL" id="MBA2897798.1"/>
    </source>
</evidence>
<sequence>MTRGFLQRLLGVRASHSNEYIYRARLPSKLEGACFDATIEVHGQLDHQQPAQEAQVYRKLESHARSVSGKLSVLDLDRAAAEITIELNRESVVAMPDLHVLLDRVRVRARVSASASAVATARSLQEAVQKTTLARMEYREQARRLGFLRDHFLASPAMARMWWVGEDPSRLADLAAKSTSGKADPFETAVRLLGEAADAGSVRNEVAAITETFIRGLTPEARKYLISQLAQVFTNYERPELAERLLSTTRLNGAS</sequence>
<dbReference type="EMBL" id="JACDUR010000013">
    <property type="protein sequence ID" value="MBA2897798.1"/>
    <property type="molecule type" value="Genomic_DNA"/>
</dbReference>
<reference evidence="1 2" key="1">
    <citation type="submission" date="2020-07" db="EMBL/GenBank/DDBJ databases">
        <title>Genomic Encyclopedia of Type Strains, Phase IV (KMG-IV): sequencing the most valuable type-strain genomes for metagenomic binning, comparative biology and taxonomic classification.</title>
        <authorList>
            <person name="Goeker M."/>
        </authorList>
    </citation>
    <scope>NUCLEOTIDE SEQUENCE [LARGE SCALE GENOMIC DNA]</scope>
    <source>
        <strain evidence="1 2">DSM 45533</strain>
    </source>
</reference>
<organism evidence="1 2">
    <name type="scientific">Nonomuraea soli</name>
    <dbReference type="NCBI Taxonomy" id="1032476"/>
    <lineage>
        <taxon>Bacteria</taxon>
        <taxon>Bacillati</taxon>
        <taxon>Actinomycetota</taxon>
        <taxon>Actinomycetes</taxon>
        <taxon>Streptosporangiales</taxon>
        <taxon>Streptosporangiaceae</taxon>
        <taxon>Nonomuraea</taxon>
    </lineage>
</organism>
<protein>
    <submittedName>
        <fullName evidence="1">Uncharacterized protein</fullName>
    </submittedName>
</protein>
<accession>A0A7W0CVA4</accession>
<name>A0A7W0CVA4_9ACTN</name>